<evidence type="ECO:0000256" key="4">
    <source>
        <dbReference type="ARBA" id="ARBA00022679"/>
    </source>
</evidence>
<dbReference type="Pfam" id="PF01008">
    <property type="entry name" value="IF-2B"/>
    <property type="match status" value="1"/>
</dbReference>
<comment type="caution">
    <text evidence="16">The sequence shown here is derived from an EMBL/GenBank/DDBJ whole genome shotgun (WGS) entry which is preliminary data.</text>
</comment>
<feature type="region of interest" description="Disordered" evidence="13">
    <location>
        <begin position="179"/>
        <end position="200"/>
    </location>
</feature>
<keyword evidence="5 11" id="KW-0547">Nucleotide-binding</keyword>
<feature type="region of interest" description="Disordered" evidence="13">
    <location>
        <begin position="1966"/>
        <end position="2025"/>
    </location>
</feature>
<dbReference type="PROSITE" id="PS00108">
    <property type="entry name" value="PROTEIN_KINASE_ST"/>
    <property type="match status" value="1"/>
</dbReference>
<feature type="compositionally biased region" description="Low complexity" evidence="13">
    <location>
        <begin position="1996"/>
        <end position="2013"/>
    </location>
</feature>
<feature type="compositionally biased region" description="Pro residues" evidence="13">
    <location>
        <begin position="508"/>
        <end position="524"/>
    </location>
</feature>
<feature type="compositionally biased region" description="Low complexity" evidence="13">
    <location>
        <begin position="690"/>
        <end position="701"/>
    </location>
</feature>
<dbReference type="GO" id="GO:0004694">
    <property type="term" value="F:eukaryotic translation initiation factor 2alpha kinase activity"/>
    <property type="evidence" value="ECO:0007669"/>
    <property type="project" value="UniProtKB-ARBA"/>
</dbReference>
<dbReference type="InterPro" id="IPR045864">
    <property type="entry name" value="aa-tRNA-synth_II/BPL/LPL"/>
</dbReference>
<dbReference type="InterPro" id="IPR042529">
    <property type="entry name" value="IF_2B-like_C"/>
</dbReference>
<evidence type="ECO:0000256" key="10">
    <source>
        <dbReference type="ARBA" id="ARBA00048679"/>
    </source>
</evidence>
<comment type="similarity">
    <text evidence="1 12">Belongs to the eIF-2B alpha/beta/delta subunits family.</text>
</comment>
<evidence type="ECO:0000313" key="16">
    <source>
        <dbReference type="EMBL" id="TIB38166.1"/>
    </source>
</evidence>
<dbReference type="SUPFAM" id="SSF54495">
    <property type="entry name" value="UBC-like"/>
    <property type="match status" value="1"/>
</dbReference>
<dbReference type="InterPro" id="IPR006575">
    <property type="entry name" value="RWD_dom"/>
</dbReference>
<comment type="catalytic activity">
    <reaction evidence="10">
        <text>L-seryl-[protein] + ATP = O-phospho-L-seryl-[protein] + ADP + H(+)</text>
        <dbReference type="Rhea" id="RHEA:17989"/>
        <dbReference type="Rhea" id="RHEA-COMP:9863"/>
        <dbReference type="Rhea" id="RHEA-COMP:11604"/>
        <dbReference type="ChEBI" id="CHEBI:15378"/>
        <dbReference type="ChEBI" id="CHEBI:29999"/>
        <dbReference type="ChEBI" id="CHEBI:30616"/>
        <dbReference type="ChEBI" id="CHEBI:83421"/>
        <dbReference type="ChEBI" id="CHEBI:456216"/>
        <dbReference type="EC" id="2.7.11.1"/>
    </reaction>
</comment>
<dbReference type="InterPro" id="IPR050339">
    <property type="entry name" value="CC_SR_Kinase"/>
</dbReference>
<dbReference type="EC" id="2.7.11.1" evidence="2"/>
<dbReference type="GO" id="GO:0005737">
    <property type="term" value="C:cytoplasm"/>
    <property type="evidence" value="ECO:0007669"/>
    <property type="project" value="TreeGrafter"/>
</dbReference>
<dbReference type="PROSITE" id="PS50908">
    <property type="entry name" value="RWD"/>
    <property type="match status" value="1"/>
</dbReference>
<reference evidence="16 17" key="1">
    <citation type="submission" date="2019-03" db="EMBL/GenBank/DDBJ databases">
        <title>Sequencing 23 genomes of Wallemia ichthyophaga.</title>
        <authorList>
            <person name="Gostincar C."/>
        </authorList>
    </citation>
    <scope>NUCLEOTIDE SEQUENCE [LARGE SCALE GENOMIC DNA]</scope>
    <source>
        <strain evidence="16 17">EXF-6200</strain>
    </source>
</reference>
<gene>
    <name evidence="16" type="ORF">E3P86_01795</name>
</gene>
<feature type="region of interest" description="Disordered" evidence="13">
    <location>
        <begin position="662"/>
        <end position="707"/>
    </location>
</feature>
<dbReference type="Gene3D" id="3.10.110.10">
    <property type="entry name" value="Ubiquitin Conjugating Enzyme"/>
    <property type="match status" value="1"/>
</dbReference>
<dbReference type="InterPro" id="IPR000649">
    <property type="entry name" value="IF-2B-related"/>
</dbReference>
<dbReference type="SMART" id="SM00591">
    <property type="entry name" value="RWD"/>
    <property type="match status" value="1"/>
</dbReference>
<dbReference type="Gene3D" id="3.40.50.10470">
    <property type="entry name" value="Translation initiation factor eif-2b, domain 2"/>
    <property type="match status" value="1"/>
</dbReference>
<evidence type="ECO:0000256" key="11">
    <source>
        <dbReference type="PROSITE-ProRule" id="PRU10141"/>
    </source>
</evidence>
<dbReference type="InterPro" id="IPR017441">
    <property type="entry name" value="Protein_kinase_ATP_BS"/>
</dbReference>
<dbReference type="CDD" id="cd23823">
    <property type="entry name" value="RWD_GCN2"/>
    <property type="match status" value="1"/>
</dbReference>
<dbReference type="GO" id="GO:0007165">
    <property type="term" value="P:signal transduction"/>
    <property type="evidence" value="ECO:0007669"/>
    <property type="project" value="UniProtKB-ARBA"/>
</dbReference>
<feature type="compositionally biased region" description="Basic and acidic residues" evidence="13">
    <location>
        <begin position="179"/>
        <end position="191"/>
    </location>
</feature>
<feature type="domain" description="Protein kinase" evidence="14">
    <location>
        <begin position="543"/>
        <end position="908"/>
    </location>
</feature>
<dbReference type="InterPro" id="IPR011009">
    <property type="entry name" value="Kinase-like_dom_sf"/>
</dbReference>
<keyword evidence="3" id="KW-0723">Serine/threonine-protein kinase</keyword>
<dbReference type="InterPro" id="IPR008271">
    <property type="entry name" value="Ser/Thr_kinase_AS"/>
</dbReference>
<feature type="compositionally biased region" description="Polar residues" evidence="13">
    <location>
        <begin position="490"/>
        <end position="507"/>
    </location>
</feature>
<dbReference type="Gene3D" id="3.30.930.10">
    <property type="entry name" value="Bira Bifunctional Protein, Domain 2"/>
    <property type="match status" value="1"/>
</dbReference>
<feature type="region of interest" description="Disordered" evidence="13">
    <location>
        <begin position="490"/>
        <end position="524"/>
    </location>
</feature>
<dbReference type="GO" id="GO:0005524">
    <property type="term" value="F:ATP binding"/>
    <property type="evidence" value="ECO:0007669"/>
    <property type="project" value="UniProtKB-UniRule"/>
</dbReference>
<dbReference type="InterPro" id="IPR037171">
    <property type="entry name" value="NagB/RpiA_transferase-like"/>
</dbReference>
<sequence length="2362" mass="265839">MDTLREVQSNELEALSAIYGDLFTVATNSNPAWQGAANLPEYIIQLQPLEEDLKNHVAVELHAKIPKTYPNVPPQLSIRNTKGLSIDQRNQLAQELLAKSKHSLLGEPMLYDLAIFVQEYISTNHTIIGNSSLATKMQERLSAVQAEKMQREESFEAKKRHKESLEADELAQRIESDIKRKQEQIRSENEKQNTQISRQRQYRRHDIWTENFDGDFTVHVGNLISSDGLSSTYLCSVAKTDDLLELQVYIINSEYYDKSAGKKKLQETARTLEVMSKIDCENVERIYASKLRPHPQSNGSVIWELLILHSRSSGMNTLKDLLHACDNLRIDLATNYLVQLLTGLQELHKLDVVHMDVNPSNILISPGRILKIVKPSYAKTISNLHRSNPINERKISETFINEAWQAPESLEASSFTRKRDVWDAGVCFISMVFGLDATSYPSPGVLLDKSGDIPQQTLNILSYMLEAKPSQRGSAIQILDRINSASENSCSVATTRPTSITARKTSTPRPPLTPSASVAPPPIDPFWQSTSQHSNSSRFRSDFEEVEHLGKGGFGEVVKARNRLDGLFYAIKKVRLKPNTDSKLFREVLSLSRLNSRFVVRYFGCWIEEAAQTAAQPFSNTSEATNTKKGTADSYSFSMHKLLNPKFDDSLSVAKTASRDDGIFFEGGDEEDSENDDEDESENENESEVSSDSSSLSSRSSQDQNKKNLTSHSRILYIQMQYCEKLTLSESLEEGLSTEERWKIFRQVLDGLAYINTLGIVHRDLKPSNIFIDAQGDVKIGDFGLATLGVNDSNNSMIFDRALVNESSDTTSAVGTSLYIAPEIANSSGRYTEKVDIFSLGIIFFEMCNKFRTGMERVQVLHQMRQPKPVFPSTFPDTLVDEKRLIEWMLKHDQSERPSAAEVLHSSLLPETMEEEYFEEALRVLHPDQPRYQKLVSRLFNNSPNALQYHTYDTGGGSLSPDAIIRLVQEHLDWVFKLHGAVPLASPLLSPKPDESEGIKDKEVVSLLDSTGCVVHLPYNGLVGFTRIILKQNITRTKRFWMGGRFKRNVAGGQPIQESEANFDIVSPTTTKAMEGEIMSVIDKVLEHPSVISSNWEIRINHSVIVEIILSLFPTKKRAAVLGIFDQLGKGVGMPHVRSQLTAQIDNTKSVARLEELEHLLIRGKDHKTMFTEMMKALPHHKDELKETLGDLDSTFEFFSRHHSRRNIVFDTTTLLNDSYDDYASGLMLDVSRRVAKGRREAMAIGGRSDNLLKKLSHTTRTLPFMVNLRINVDVLASCVMDSSNKKPNSKMSPGQKNHMPRRCDVYVGSFGNTYQGMMSERMDVAALLWDAGISADVMYDGSHTYQSPDMLMERCRGEGITYLVLLKANSTVLKVRNTLSKKSEEEVDRHDIVDFLSRKLRQSQDEISRTHDKDTPGVDIHLAMPSEIAWSFKKDDNKNKINKRNRALMSDRAESALQEFENASKAMLAVDVPAVVFDRMAMNSDWIRDDDKFKQVLGAGSPHISSYLHLIRERVRDQKTQTTTMNMSTIKDKEVLQIANYLDFEDKLHFSLTCKRFERVLRRLLSRSMTIRGHDLSNLKALRCDPTSFNHIRRLDIDLRICLYKPASLALEVARGIRQLSWLDHVSLAWDQPMFDSIGESLGGITTLTSLDLIFYDTLTLVEWYPRDATYGDGTDQDGDPIPLAPPDKTEFVDLFRFVSQFDSTLENLAIGPLPLPSEAIDGDIEVAYTDMFKTLKQLKTLSLSGVERSYRVSRTEKDDMFGQLECLKFAGRPPSTSDQILRVSRQLKEVEFEGLMEPDELAFALIDLRDKQLERLKLTMLVTEDDSLERLCYSIPTIKELDLALVFGEAEEVPMRYWPDTVIKMLSKMPFLERVCIHLNLDELYGDPSPLALPNTDTWREWDMRSIGRYDKASAAIAHACTMGNSRVQRIEWGRALKYDQRLEKGGFMNKYKWVLTYASKMPEDKQKKINQKSERRKQKVEARGGGEKPEHMAQPSHPSHPSQHPAQSSARSDSGSVLSHSQALQNTLDSPLKHLHKAPIPSVKPEHVHPQISRLGALLSNFSIVGANARTLALMSALKLVIGSYNTPPGTTLSRNLLSVISPQITHLESCRPKSISNGSAIRWLKLQIANIDPDMDDNDARNHLCMLIDYYVRDRITLAGDEIIKNTLTKLSSTTHSNILVYARSSIIEKTLIEAKKAGKLFSVTLLDAKPLNEGKNLLSTLTEAGIDCTYSHLTALQSLLPNISFALLGAHAILANGSLYSRAGNASVALLSKLHNVPVYTLAESYKFVDRVMLDSITTNELAPEAFKLDIQGLGPNVREESLLYDVTPAKFMDGVISEVGIHPPTSIPALMFRGRV</sequence>
<evidence type="ECO:0000256" key="3">
    <source>
        <dbReference type="ARBA" id="ARBA00022527"/>
    </source>
</evidence>
<dbReference type="FunFam" id="3.10.110.10:FF:000050">
    <property type="entry name" value="eIF-2-alpha kinase GCN2"/>
    <property type="match status" value="1"/>
</dbReference>
<evidence type="ECO:0000256" key="2">
    <source>
        <dbReference type="ARBA" id="ARBA00012513"/>
    </source>
</evidence>
<dbReference type="Pfam" id="PF00069">
    <property type="entry name" value="Pkinase"/>
    <property type="match status" value="3"/>
</dbReference>
<feature type="domain" description="RWD" evidence="15">
    <location>
        <begin position="10"/>
        <end position="124"/>
    </location>
</feature>
<dbReference type="GO" id="GO:0005634">
    <property type="term" value="C:nucleus"/>
    <property type="evidence" value="ECO:0007669"/>
    <property type="project" value="TreeGrafter"/>
</dbReference>
<evidence type="ECO:0000256" key="12">
    <source>
        <dbReference type="RuleBase" id="RU003814"/>
    </source>
</evidence>
<feature type="compositionally biased region" description="Polar residues" evidence="13">
    <location>
        <begin position="2014"/>
        <end position="2025"/>
    </location>
</feature>
<evidence type="ECO:0000256" key="6">
    <source>
        <dbReference type="ARBA" id="ARBA00022777"/>
    </source>
</evidence>
<evidence type="ECO:0000256" key="13">
    <source>
        <dbReference type="SAM" id="MobiDB-lite"/>
    </source>
</evidence>
<organism evidence="16 17">
    <name type="scientific">Wallemia ichthyophaga</name>
    <dbReference type="NCBI Taxonomy" id="245174"/>
    <lineage>
        <taxon>Eukaryota</taxon>
        <taxon>Fungi</taxon>
        <taxon>Dikarya</taxon>
        <taxon>Basidiomycota</taxon>
        <taxon>Wallemiomycotina</taxon>
        <taxon>Wallemiomycetes</taxon>
        <taxon>Wallemiales</taxon>
        <taxon>Wallemiaceae</taxon>
        <taxon>Wallemia</taxon>
    </lineage>
</organism>
<evidence type="ECO:0000259" key="14">
    <source>
        <dbReference type="PROSITE" id="PS50011"/>
    </source>
</evidence>
<dbReference type="Gene3D" id="3.30.200.20">
    <property type="entry name" value="Phosphorylase Kinase, domain 1"/>
    <property type="match status" value="1"/>
</dbReference>
<dbReference type="CDD" id="cd14046">
    <property type="entry name" value="STKc_EIF2AK4_GCN2_rpt2"/>
    <property type="match status" value="1"/>
</dbReference>
<evidence type="ECO:0000256" key="1">
    <source>
        <dbReference type="ARBA" id="ARBA00007251"/>
    </source>
</evidence>
<feature type="compositionally biased region" description="Acidic residues" evidence="13">
    <location>
        <begin position="667"/>
        <end position="689"/>
    </location>
</feature>
<dbReference type="Pfam" id="PF12745">
    <property type="entry name" value="HGTP_anticodon2"/>
    <property type="match status" value="1"/>
</dbReference>
<evidence type="ECO:0000259" key="15">
    <source>
        <dbReference type="PROSITE" id="PS50908"/>
    </source>
</evidence>
<dbReference type="InterPro" id="IPR016135">
    <property type="entry name" value="UBQ-conjugating_enzyme/RWD"/>
</dbReference>
<dbReference type="GO" id="GO:0009893">
    <property type="term" value="P:positive regulation of metabolic process"/>
    <property type="evidence" value="ECO:0007669"/>
    <property type="project" value="UniProtKB-ARBA"/>
</dbReference>
<dbReference type="Gene3D" id="3.40.50.800">
    <property type="entry name" value="Anticodon-binding domain"/>
    <property type="match status" value="1"/>
</dbReference>
<dbReference type="InterPro" id="IPR036621">
    <property type="entry name" value="Anticodon-bd_dom_sf"/>
</dbReference>
<dbReference type="PANTHER" id="PTHR11042:SF136">
    <property type="entry name" value="EIF-2-ALPHA KINASE GCN2"/>
    <property type="match status" value="1"/>
</dbReference>
<comment type="catalytic activity">
    <reaction evidence="9">
        <text>L-threonyl-[protein] + ATP = O-phospho-L-threonyl-[protein] + ADP + H(+)</text>
        <dbReference type="Rhea" id="RHEA:46608"/>
        <dbReference type="Rhea" id="RHEA-COMP:11060"/>
        <dbReference type="Rhea" id="RHEA-COMP:11605"/>
        <dbReference type="ChEBI" id="CHEBI:15378"/>
        <dbReference type="ChEBI" id="CHEBI:30013"/>
        <dbReference type="ChEBI" id="CHEBI:30616"/>
        <dbReference type="ChEBI" id="CHEBI:61977"/>
        <dbReference type="ChEBI" id="CHEBI:456216"/>
        <dbReference type="EC" id="2.7.11.1"/>
    </reaction>
</comment>
<name>A0A4T0J5Y4_WALIC</name>
<protein>
    <recommendedName>
        <fullName evidence="2">non-specific serine/threonine protein kinase</fullName>
        <ecNumber evidence="2">2.7.11.1</ecNumber>
    </recommendedName>
</protein>
<evidence type="ECO:0000256" key="5">
    <source>
        <dbReference type="ARBA" id="ARBA00022741"/>
    </source>
</evidence>
<keyword evidence="7 11" id="KW-0067">ATP-binding</keyword>
<feature type="compositionally biased region" description="Basic and acidic residues" evidence="13">
    <location>
        <begin position="1966"/>
        <end position="1994"/>
    </location>
</feature>
<dbReference type="SMART" id="SM00220">
    <property type="entry name" value="S_TKc"/>
    <property type="match status" value="1"/>
</dbReference>
<dbReference type="Pfam" id="PF05773">
    <property type="entry name" value="RWD"/>
    <property type="match status" value="1"/>
</dbReference>
<evidence type="ECO:0000256" key="9">
    <source>
        <dbReference type="ARBA" id="ARBA00047899"/>
    </source>
</evidence>
<dbReference type="PROSITE" id="PS50011">
    <property type="entry name" value="PROTEIN_KINASE_DOM"/>
    <property type="match status" value="2"/>
</dbReference>
<comment type="similarity">
    <text evidence="8">Belongs to the protein kinase superfamily. Ser/Thr protein kinase family. GCN2 subfamily.</text>
</comment>
<evidence type="ECO:0000256" key="7">
    <source>
        <dbReference type="ARBA" id="ARBA00022840"/>
    </source>
</evidence>
<dbReference type="SUPFAM" id="SSF100950">
    <property type="entry name" value="NagB/RpiA/CoA transferase-like"/>
    <property type="match status" value="1"/>
</dbReference>
<dbReference type="InterPro" id="IPR000719">
    <property type="entry name" value="Prot_kinase_dom"/>
</dbReference>
<dbReference type="EMBL" id="SPOI01000071">
    <property type="protein sequence ID" value="TIB38166.1"/>
    <property type="molecule type" value="Genomic_DNA"/>
</dbReference>
<dbReference type="Gene3D" id="1.10.510.10">
    <property type="entry name" value="Transferase(Phosphotransferase) domain 1"/>
    <property type="match status" value="2"/>
</dbReference>
<feature type="binding site" evidence="11">
    <location>
        <position position="573"/>
    </location>
    <ligand>
        <name>ATP</name>
        <dbReference type="ChEBI" id="CHEBI:30616"/>
    </ligand>
</feature>
<proteinExistence type="inferred from homology"/>
<keyword evidence="4" id="KW-0808">Transferase</keyword>
<accession>A0A4T0J5Y4</accession>
<dbReference type="InterPro" id="IPR024435">
    <property type="entry name" value="HisRS-related_dom"/>
</dbReference>
<dbReference type="PROSITE" id="PS00107">
    <property type="entry name" value="PROTEIN_KINASE_ATP"/>
    <property type="match status" value="1"/>
</dbReference>
<evidence type="ECO:0000313" key="17">
    <source>
        <dbReference type="Proteomes" id="UP000310689"/>
    </source>
</evidence>
<dbReference type="Proteomes" id="UP000310689">
    <property type="component" value="Unassembled WGS sequence"/>
</dbReference>
<feature type="domain" description="Protein kinase" evidence="14">
    <location>
        <begin position="218"/>
        <end position="486"/>
    </location>
</feature>
<keyword evidence="6" id="KW-0418">Kinase</keyword>
<dbReference type="SUPFAM" id="SSF56112">
    <property type="entry name" value="Protein kinase-like (PK-like)"/>
    <property type="match status" value="2"/>
</dbReference>
<evidence type="ECO:0000256" key="8">
    <source>
        <dbReference type="ARBA" id="ARBA00037982"/>
    </source>
</evidence>
<dbReference type="PANTHER" id="PTHR11042">
    <property type="entry name" value="EUKARYOTIC TRANSLATION INITIATION FACTOR 2-ALPHA KINASE EIF2-ALPHA KINASE -RELATED"/>
    <property type="match status" value="1"/>
</dbReference>